<dbReference type="Proteomes" id="UP000321577">
    <property type="component" value="Unassembled WGS sequence"/>
</dbReference>
<organism evidence="2 3">
    <name type="scientific">Brevifollis gellanilyticus</name>
    <dbReference type="NCBI Taxonomy" id="748831"/>
    <lineage>
        <taxon>Bacteria</taxon>
        <taxon>Pseudomonadati</taxon>
        <taxon>Verrucomicrobiota</taxon>
        <taxon>Verrucomicrobiia</taxon>
        <taxon>Verrucomicrobiales</taxon>
        <taxon>Verrucomicrobiaceae</taxon>
    </lineage>
</organism>
<evidence type="ECO:0000259" key="1">
    <source>
        <dbReference type="Pfam" id="PF05050"/>
    </source>
</evidence>
<dbReference type="SUPFAM" id="SSF53335">
    <property type="entry name" value="S-adenosyl-L-methionine-dependent methyltransferases"/>
    <property type="match status" value="1"/>
</dbReference>
<protein>
    <recommendedName>
        <fullName evidence="1">Methyltransferase FkbM domain-containing protein</fullName>
    </recommendedName>
</protein>
<gene>
    <name evidence="2" type="ORF">BGE01nite_38800</name>
</gene>
<dbReference type="NCBIfam" id="TIGR01444">
    <property type="entry name" value="fkbM_fam"/>
    <property type="match status" value="1"/>
</dbReference>
<dbReference type="InterPro" id="IPR029063">
    <property type="entry name" value="SAM-dependent_MTases_sf"/>
</dbReference>
<dbReference type="InterPro" id="IPR052514">
    <property type="entry name" value="SAM-dependent_MTase"/>
</dbReference>
<sequence>MWLGLQDLLKFDHVAHLLSQRLLGRGAGWTVYRKDKLCFLVDHSAGDQNGTRDCLTQPMYRDLLKLLKLPKSLRVLDLGSNGGGFPLLCLDEGHNITALACVEVNPWTFSRLSLNIMHNVGLHAKLMNVAIGGHARLLRLRLSRGGTGHSIYEGSASGDEVEIRVRSFDDIYTEAFGDGFVDVCKMDVEGAEYETLLEGHAESLRKVHHLIIEIHEAPAEKQQALRTRLQALGLKHVMTSQAHDDVHLFTNETWSAGGSV</sequence>
<accession>A0A512MCY2</accession>
<evidence type="ECO:0000313" key="2">
    <source>
        <dbReference type="EMBL" id="GEP44589.1"/>
    </source>
</evidence>
<dbReference type="PANTHER" id="PTHR34203">
    <property type="entry name" value="METHYLTRANSFERASE, FKBM FAMILY PROTEIN"/>
    <property type="match status" value="1"/>
</dbReference>
<dbReference type="EMBL" id="BKAG01000032">
    <property type="protein sequence ID" value="GEP44589.1"/>
    <property type="molecule type" value="Genomic_DNA"/>
</dbReference>
<comment type="caution">
    <text evidence="2">The sequence shown here is derived from an EMBL/GenBank/DDBJ whole genome shotgun (WGS) entry which is preliminary data.</text>
</comment>
<dbReference type="InterPro" id="IPR006342">
    <property type="entry name" value="FkbM_mtfrase"/>
</dbReference>
<keyword evidence="3" id="KW-1185">Reference proteome</keyword>
<feature type="domain" description="Methyltransferase FkbM" evidence="1">
    <location>
        <begin position="104"/>
        <end position="230"/>
    </location>
</feature>
<name>A0A512MCY2_9BACT</name>
<dbReference type="PANTHER" id="PTHR34203:SF15">
    <property type="entry name" value="SLL1173 PROTEIN"/>
    <property type="match status" value="1"/>
</dbReference>
<reference evidence="2 3" key="1">
    <citation type="submission" date="2019-07" db="EMBL/GenBank/DDBJ databases">
        <title>Whole genome shotgun sequence of Brevifollis gellanilyticus NBRC 108608.</title>
        <authorList>
            <person name="Hosoyama A."/>
            <person name="Uohara A."/>
            <person name="Ohji S."/>
            <person name="Ichikawa N."/>
        </authorList>
    </citation>
    <scope>NUCLEOTIDE SEQUENCE [LARGE SCALE GENOMIC DNA]</scope>
    <source>
        <strain evidence="2 3">NBRC 108608</strain>
    </source>
</reference>
<proteinExistence type="predicted"/>
<dbReference type="Pfam" id="PF05050">
    <property type="entry name" value="Methyltransf_21"/>
    <property type="match status" value="1"/>
</dbReference>
<dbReference type="Gene3D" id="3.40.50.150">
    <property type="entry name" value="Vaccinia Virus protein VP39"/>
    <property type="match status" value="1"/>
</dbReference>
<dbReference type="AlphaFoldDB" id="A0A512MCY2"/>
<evidence type="ECO:0000313" key="3">
    <source>
        <dbReference type="Proteomes" id="UP000321577"/>
    </source>
</evidence>